<protein>
    <submittedName>
        <fullName evidence="2">Uncharacterized protein</fullName>
    </submittedName>
</protein>
<dbReference type="AlphaFoldDB" id="A0A8K0WRZ0"/>
<accession>A0A8K0WRZ0</accession>
<gene>
    <name evidence="2" type="ORF">B0I35DRAFT_267343</name>
</gene>
<keyword evidence="1" id="KW-0472">Membrane</keyword>
<dbReference type="OrthoDB" id="3540210at2759"/>
<dbReference type="EMBL" id="JAGPNK010000008">
    <property type="protein sequence ID" value="KAH7317088.1"/>
    <property type="molecule type" value="Genomic_DNA"/>
</dbReference>
<keyword evidence="1" id="KW-0812">Transmembrane</keyword>
<name>A0A8K0WRZ0_9HYPO</name>
<comment type="caution">
    <text evidence="2">The sequence shown here is derived from an EMBL/GenBank/DDBJ whole genome shotgun (WGS) entry which is preliminary data.</text>
</comment>
<organism evidence="2 3">
    <name type="scientific">Stachybotrys elegans</name>
    <dbReference type="NCBI Taxonomy" id="80388"/>
    <lineage>
        <taxon>Eukaryota</taxon>
        <taxon>Fungi</taxon>
        <taxon>Dikarya</taxon>
        <taxon>Ascomycota</taxon>
        <taxon>Pezizomycotina</taxon>
        <taxon>Sordariomycetes</taxon>
        <taxon>Hypocreomycetidae</taxon>
        <taxon>Hypocreales</taxon>
        <taxon>Stachybotryaceae</taxon>
        <taxon>Stachybotrys</taxon>
    </lineage>
</organism>
<evidence type="ECO:0000313" key="2">
    <source>
        <dbReference type="EMBL" id="KAH7317088.1"/>
    </source>
</evidence>
<evidence type="ECO:0000313" key="3">
    <source>
        <dbReference type="Proteomes" id="UP000813444"/>
    </source>
</evidence>
<keyword evidence="3" id="KW-1185">Reference proteome</keyword>
<reference evidence="2" key="1">
    <citation type="journal article" date="2021" name="Nat. Commun.">
        <title>Genetic determinants of endophytism in the Arabidopsis root mycobiome.</title>
        <authorList>
            <person name="Mesny F."/>
            <person name="Miyauchi S."/>
            <person name="Thiergart T."/>
            <person name="Pickel B."/>
            <person name="Atanasova L."/>
            <person name="Karlsson M."/>
            <person name="Huettel B."/>
            <person name="Barry K.W."/>
            <person name="Haridas S."/>
            <person name="Chen C."/>
            <person name="Bauer D."/>
            <person name="Andreopoulos W."/>
            <person name="Pangilinan J."/>
            <person name="LaButti K."/>
            <person name="Riley R."/>
            <person name="Lipzen A."/>
            <person name="Clum A."/>
            <person name="Drula E."/>
            <person name="Henrissat B."/>
            <person name="Kohler A."/>
            <person name="Grigoriev I.V."/>
            <person name="Martin F.M."/>
            <person name="Hacquard S."/>
        </authorList>
    </citation>
    <scope>NUCLEOTIDE SEQUENCE</scope>
    <source>
        <strain evidence="2">MPI-CAGE-CH-0235</strain>
    </source>
</reference>
<dbReference type="Proteomes" id="UP000813444">
    <property type="component" value="Unassembled WGS sequence"/>
</dbReference>
<keyword evidence="1" id="KW-1133">Transmembrane helix</keyword>
<sequence length="473" mass="52382">MTITRNASCPFESSFCISQHSNIIVESGLIDSLEDLGLNWPPSSQFKLSHKLHCAPLATSNYTKEYEFRNVSYAAYQYGESLSPISDCNCTMAVNADSLAVASTDETAPFYTSLHEYSLFGTLARFSRGSSIPAGSLFSPIPGLGDHGGDLSIIFLLPNQILFSRPSQDDWYRATVPVSRVYQDMYDSTQSTASQLYGSDELAWPMGCVEKLQFCGSHNCTGFGSRTDTREDILEVLGISSEFLGPAFYTSFVHTLPGLVTILGKKSLASRYKTTNGLHTNAKANEWHEDIVHWAGTIYSAIQLRLVEMASGTGLGVPALENGTFQPVSSEWQQYCGSQVSNQPALIQVSRLIIHRKYTAQRTCRLACLGFSSFSLSAFLLFSSRVLWSSSLAMLKAGILPDRLHTQVLSGARTMHSICSVWLLRRQLTWCNGSWAVGVSRSRMPALLWLSFQLKMAFLWPCIPNWNSVLLKR</sequence>
<proteinExistence type="predicted"/>
<evidence type="ECO:0000256" key="1">
    <source>
        <dbReference type="SAM" id="Phobius"/>
    </source>
</evidence>
<feature type="transmembrane region" description="Helical" evidence="1">
    <location>
        <begin position="366"/>
        <end position="388"/>
    </location>
</feature>